<name>A0ACA9SWT1_9GLOM</name>
<gene>
    <name evidence="1" type="ORF">RPERSI_LOCUS35555</name>
</gene>
<comment type="caution">
    <text evidence="1">The sequence shown here is derived from an EMBL/GenBank/DDBJ whole genome shotgun (WGS) entry which is preliminary data.</text>
</comment>
<dbReference type="EMBL" id="CAJVQC010165155">
    <property type="protein sequence ID" value="CAG8849365.1"/>
    <property type="molecule type" value="Genomic_DNA"/>
</dbReference>
<evidence type="ECO:0000313" key="2">
    <source>
        <dbReference type="Proteomes" id="UP000789920"/>
    </source>
</evidence>
<protein>
    <submittedName>
        <fullName evidence="1">21467_t:CDS:1</fullName>
    </submittedName>
</protein>
<reference evidence="1" key="1">
    <citation type="submission" date="2021-06" db="EMBL/GenBank/DDBJ databases">
        <authorList>
            <person name="Kallberg Y."/>
            <person name="Tangrot J."/>
            <person name="Rosling A."/>
        </authorList>
    </citation>
    <scope>NUCLEOTIDE SEQUENCE</scope>
    <source>
        <strain evidence="1">MA461A</strain>
    </source>
</reference>
<organism evidence="1 2">
    <name type="scientific">Racocetra persica</name>
    <dbReference type="NCBI Taxonomy" id="160502"/>
    <lineage>
        <taxon>Eukaryota</taxon>
        <taxon>Fungi</taxon>
        <taxon>Fungi incertae sedis</taxon>
        <taxon>Mucoromycota</taxon>
        <taxon>Glomeromycotina</taxon>
        <taxon>Glomeromycetes</taxon>
        <taxon>Diversisporales</taxon>
        <taxon>Gigasporaceae</taxon>
        <taxon>Racocetra</taxon>
    </lineage>
</organism>
<sequence length="67" mass="7519">GHGTDWALVFRKAYTLSNTEKRMDVYVDGIWTGFLSVEQVLSQNVIFNGSPLYIGKDSFYNGITGQI</sequence>
<accession>A0ACA9SWT1</accession>
<keyword evidence="2" id="KW-1185">Reference proteome</keyword>
<proteinExistence type="predicted"/>
<dbReference type="Proteomes" id="UP000789920">
    <property type="component" value="Unassembled WGS sequence"/>
</dbReference>
<feature type="non-terminal residue" evidence="1">
    <location>
        <position position="1"/>
    </location>
</feature>
<evidence type="ECO:0000313" key="1">
    <source>
        <dbReference type="EMBL" id="CAG8849365.1"/>
    </source>
</evidence>
<feature type="non-terminal residue" evidence="1">
    <location>
        <position position="67"/>
    </location>
</feature>